<dbReference type="Gene3D" id="3.40.50.2000">
    <property type="entry name" value="Glycogen Phosphorylase B"/>
    <property type="match status" value="1"/>
</dbReference>
<dbReference type="SUPFAM" id="SSF53756">
    <property type="entry name" value="UDP-Glycosyltransferase/glycogen phosphorylase"/>
    <property type="match status" value="1"/>
</dbReference>
<dbReference type="Pfam" id="PF00534">
    <property type="entry name" value="Glycos_transf_1"/>
    <property type="match status" value="1"/>
</dbReference>
<gene>
    <name evidence="3" type="ORF">SY83_13130</name>
</gene>
<dbReference type="STRING" id="1178515.SY83_13130"/>
<dbReference type="Proteomes" id="UP000076927">
    <property type="component" value="Chromosome"/>
</dbReference>
<dbReference type="PANTHER" id="PTHR46401:SF2">
    <property type="entry name" value="GLYCOSYLTRANSFERASE WBBK-RELATED"/>
    <property type="match status" value="1"/>
</dbReference>
<organism evidence="3 4">
    <name type="scientific">Paenibacillus swuensis</name>
    <dbReference type="NCBI Taxonomy" id="1178515"/>
    <lineage>
        <taxon>Bacteria</taxon>
        <taxon>Bacillati</taxon>
        <taxon>Bacillota</taxon>
        <taxon>Bacilli</taxon>
        <taxon>Bacillales</taxon>
        <taxon>Paenibacillaceae</taxon>
        <taxon>Paenibacillus</taxon>
    </lineage>
</organism>
<feature type="domain" description="Glycosyl transferase family 1" evidence="2">
    <location>
        <begin position="212"/>
        <end position="367"/>
    </location>
</feature>
<evidence type="ECO:0000313" key="3">
    <source>
        <dbReference type="EMBL" id="ANE47052.1"/>
    </source>
</evidence>
<dbReference type="AlphaFoldDB" id="A0A172TJB0"/>
<evidence type="ECO:0000313" key="4">
    <source>
        <dbReference type="Proteomes" id="UP000076927"/>
    </source>
</evidence>
<evidence type="ECO:0000259" key="2">
    <source>
        <dbReference type="Pfam" id="PF00534"/>
    </source>
</evidence>
<dbReference type="InterPro" id="IPR001296">
    <property type="entry name" value="Glyco_trans_1"/>
</dbReference>
<dbReference type="PANTHER" id="PTHR46401">
    <property type="entry name" value="GLYCOSYLTRANSFERASE WBBK-RELATED"/>
    <property type="match status" value="1"/>
</dbReference>
<dbReference type="OrthoDB" id="502646at2"/>
<dbReference type="CDD" id="cd03801">
    <property type="entry name" value="GT4_PimA-like"/>
    <property type="match status" value="1"/>
</dbReference>
<sequence length="389" mass="45219">MKKKIAFVIQRYGLEVNGGSELSCRLIAERLTNDYDVEIITSKAIDYVTWKNEYTENIEVINSVTVRRFSVTSPRDNIKFDKINTRMLTQSHSIHEEYDWMENMGPHVPDLLTHLEQHKDSYDKIIYYTYLYYPTYFGIHIAPEKSIFVPTAHDEPYIYLNMFNSEFNLPKYLLFLTQEEKHFVQKRFNNAHIQNDVIGIGVDCPDELYSKQNIMEKYNLPEDYIIYAGRIDESKGCKEMLNYYMQYIENVPNAPQLVLIGKAAMDIPNNPKIRPLGFVNEKEKYSFMKYAKALIMPSQYESFSMVVIESLSLEVPVVVNAKCDVLVGHCVRSNGGLYYNNVHEFAAAIEYIIRNPEVSSQMGVNGKLYVDSNYSWDVIITKFKDAIES</sequence>
<dbReference type="KEGG" id="pswu:SY83_13130"/>
<accession>A0A172TJB0</accession>
<keyword evidence="1" id="KW-0808">Transferase</keyword>
<name>A0A172TJB0_9BACL</name>
<reference evidence="3 4" key="1">
    <citation type="submission" date="2015-01" db="EMBL/GenBank/DDBJ databases">
        <title>Paenibacillus swuensis/DY6/whole genome sequencing.</title>
        <authorList>
            <person name="Kim M.K."/>
            <person name="Srinivasan S."/>
            <person name="Lee J.-J."/>
        </authorList>
    </citation>
    <scope>NUCLEOTIDE SEQUENCE [LARGE SCALE GENOMIC DNA]</scope>
    <source>
        <strain evidence="3 4">DY6</strain>
    </source>
</reference>
<evidence type="ECO:0000256" key="1">
    <source>
        <dbReference type="ARBA" id="ARBA00022679"/>
    </source>
</evidence>
<keyword evidence="4" id="KW-1185">Reference proteome</keyword>
<dbReference type="RefSeq" id="WP_068607174.1">
    <property type="nucleotide sequence ID" value="NZ_CP011388.1"/>
</dbReference>
<dbReference type="GO" id="GO:0016757">
    <property type="term" value="F:glycosyltransferase activity"/>
    <property type="evidence" value="ECO:0007669"/>
    <property type="project" value="InterPro"/>
</dbReference>
<dbReference type="PATRIC" id="fig|1178515.4.peg.2632"/>
<proteinExistence type="predicted"/>
<dbReference type="EMBL" id="CP011388">
    <property type="protein sequence ID" value="ANE47052.1"/>
    <property type="molecule type" value="Genomic_DNA"/>
</dbReference>
<protein>
    <recommendedName>
        <fullName evidence="2">Glycosyl transferase family 1 domain-containing protein</fullName>
    </recommendedName>
</protein>